<protein>
    <submittedName>
        <fullName evidence="2">VWA domain-containing protein</fullName>
    </submittedName>
</protein>
<keyword evidence="3" id="KW-1185">Reference proteome</keyword>
<dbReference type="Pfam" id="PF13519">
    <property type="entry name" value="VWA_2"/>
    <property type="match status" value="1"/>
</dbReference>
<name>A0ABT2KDM9_9RHOB</name>
<dbReference type="SUPFAM" id="SSF53300">
    <property type="entry name" value="vWA-like"/>
    <property type="match status" value="1"/>
</dbReference>
<gene>
    <name evidence="2" type="ORF">MU516_17500</name>
</gene>
<dbReference type="Gene3D" id="3.40.50.410">
    <property type="entry name" value="von Willebrand factor, type A domain"/>
    <property type="match status" value="1"/>
</dbReference>
<dbReference type="InterPro" id="IPR036465">
    <property type="entry name" value="vWFA_dom_sf"/>
</dbReference>
<dbReference type="InterPro" id="IPR002035">
    <property type="entry name" value="VWF_A"/>
</dbReference>
<sequence length="300" mass="30906">MGGLILLRPWWLLALLPVATLAFWSWRRAPDAGGWQSVMSPPMLAAMQALGQLGGRPAGWQRWLAPAALAVMVLGLAGPALPRRDAPLLAQTDAVVIAMDLSPSVAKGPALAEAQLAAATLVQGLAGRPVGLVLYAGEAFMVAAPTIDGATLETQLAVLDADTMPSDGSRPAAALGLAANMLQGVRRADLVVISDGGGLDGPTLAEADRLAGTGVRISALKLSGRADGAPAARDDALQDLLRNGGRVAPAADSQNFASRLERSGAARRDPTLTALQFRDLGRFIAALAGLSLLLMLRRQG</sequence>
<evidence type="ECO:0000259" key="1">
    <source>
        <dbReference type="Pfam" id="PF13519"/>
    </source>
</evidence>
<feature type="domain" description="VWFA" evidence="1">
    <location>
        <begin position="95"/>
        <end position="196"/>
    </location>
</feature>
<dbReference type="RefSeq" id="WP_260278551.1">
    <property type="nucleotide sequence ID" value="NZ_JANAVZ010000016.1"/>
</dbReference>
<accession>A0ABT2KDM9</accession>
<proteinExistence type="predicted"/>
<comment type="caution">
    <text evidence="2">The sequence shown here is derived from an EMBL/GenBank/DDBJ whole genome shotgun (WGS) entry which is preliminary data.</text>
</comment>
<evidence type="ECO:0000313" key="2">
    <source>
        <dbReference type="EMBL" id="MCT4334650.1"/>
    </source>
</evidence>
<dbReference type="EMBL" id="JANAVZ010000016">
    <property type="protein sequence ID" value="MCT4334650.1"/>
    <property type="molecule type" value="Genomic_DNA"/>
</dbReference>
<reference evidence="2 3" key="1">
    <citation type="submission" date="2022-04" db="EMBL/GenBank/DDBJ databases">
        <title>Paracoccus sp. YLB-12 draft genome sequence.</title>
        <authorList>
            <person name="Yu L."/>
        </authorList>
    </citation>
    <scope>NUCLEOTIDE SEQUENCE [LARGE SCALE GENOMIC DNA]</scope>
    <source>
        <strain evidence="2 3">YLB-12</strain>
    </source>
</reference>
<dbReference type="Proteomes" id="UP001320702">
    <property type="component" value="Unassembled WGS sequence"/>
</dbReference>
<organism evidence="2 3">
    <name type="scientific">Paracoccus maritimus</name>
    <dbReference type="NCBI Taxonomy" id="2933292"/>
    <lineage>
        <taxon>Bacteria</taxon>
        <taxon>Pseudomonadati</taxon>
        <taxon>Pseudomonadota</taxon>
        <taxon>Alphaproteobacteria</taxon>
        <taxon>Rhodobacterales</taxon>
        <taxon>Paracoccaceae</taxon>
        <taxon>Paracoccus</taxon>
    </lineage>
</organism>
<evidence type="ECO:0000313" key="3">
    <source>
        <dbReference type="Proteomes" id="UP001320702"/>
    </source>
</evidence>